<keyword evidence="1" id="KW-0812">Transmembrane</keyword>
<dbReference type="eggNOG" id="COG5434">
    <property type="taxonomic scope" value="Bacteria"/>
</dbReference>
<dbReference type="AlphaFoldDB" id="W7YCG0"/>
<feature type="transmembrane region" description="Helical" evidence="1">
    <location>
        <begin position="12"/>
        <end position="32"/>
    </location>
</feature>
<evidence type="ECO:0000256" key="1">
    <source>
        <dbReference type="SAM" id="Phobius"/>
    </source>
</evidence>
<accession>W7YCG0</accession>
<name>W7YCG0_9BACT</name>
<dbReference type="InterPro" id="IPR011050">
    <property type="entry name" value="Pectin_lyase_fold/virulence"/>
</dbReference>
<keyword evidence="4" id="KW-1185">Reference proteome</keyword>
<dbReference type="STRING" id="869213.GCA_000517085_00790"/>
<dbReference type="InterPro" id="IPR012334">
    <property type="entry name" value="Pectin_lyas_fold"/>
</dbReference>
<dbReference type="Proteomes" id="UP000019402">
    <property type="component" value="Unassembled WGS sequence"/>
</dbReference>
<keyword evidence="1" id="KW-1133">Transmembrane helix</keyword>
<dbReference type="SUPFAM" id="SSF51126">
    <property type="entry name" value="Pectin lyase-like"/>
    <property type="match status" value="1"/>
</dbReference>
<dbReference type="Gene3D" id="2.160.20.10">
    <property type="entry name" value="Single-stranded right-handed beta-helix, Pectin lyase-like"/>
    <property type="match status" value="1"/>
</dbReference>
<keyword evidence="1" id="KW-0472">Membrane</keyword>
<gene>
    <name evidence="3" type="ORF">JCM21142_2763</name>
</gene>
<dbReference type="RefSeq" id="WP_052342978.1">
    <property type="nucleotide sequence ID" value="NZ_BAMD01000006.1"/>
</dbReference>
<sequence>MNFIFNYFKAKYICSARLCAVCFLNYILLVGITAQNTKESDFYTETNHLGVVKNFVNDYGGNGNDALDDSEKLQEAIDELSSLKNGGKIIFPSGTYYLAEIQLRSNVHLVIDRETTIIPVQRQNQKNYKIFQLDGQNEIIKNVSIRGVGGAFKVDLRNLKNKNVGVFSCGNVENFLIANFHVLDDYTKFSAVTFGVSAFKGGYNYASRGVIKNASIKNANYGYGLIQTQAARDILFENISGSGGVTLRFETGYDKMNKLQVGGVFNMVARNVSCENGNAALMISPHSMHNGSVNVDGVYAKNCGFAVRIEKGYVKKGLKSLNLVPGIYEPSEVKNVTAIYGNSAQLKSKHFKYMRCHLRNLITVDANHTLEKIYSGPSIAAVLNGAEGEGKGKFLVKVSNVSSSGFTEDQKDILYEEDTYLCSEN</sequence>
<organism evidence="3 4">
    <name type="scientific">Saccharicrinis fermentans DSM 9555 = JCM 21142</name>
    <dbReference type="NCBI Taxonomy" id="869213"/>
    <lineage>
        <taxon>Bacteria</taxon>
        <taxon>Pseudomonadati</taxon>
        <taxon>Bacteroidota</taxon>
        <taxon>Bacteroidia</taxon>
        <taxon>Marinilabiliales</taxon>
        <taxon>Marinilabiliaceae</taxon>
        <taxon>Saccharicrinis</taxon>
    </lineage>
</organism>
<evidence type="ECO:0000313" key="4">
    <source>
        <dbReference type="Proteomes" id="UP000019402"/>
    </source>
</evidence>
<dbReference type="InterPro" id="IPR024535">
    <property type="entry name" value="RHGA/B-epi-like_pectate_lyase"/>
</dbReference>
<dbReference type="OrthoDB" id="1115455at2"/>
<reference evidence="3 4" key="1">
    <citation type="journal article" date="2014" name="Genome Announc.">
        <title>Draft Genome Sequence of Cytophaga fermentans JCM 21142T, a Facultative Anaerobe Isolated from Marine Mud.</title>
        <authorList>
            <person name="Starns D."/>
            <person name="Oshima K."/>
            <person name="Suda W."/>
            <person name="Iino T."/>
            <person name="Yuki M."/>
            <person name="Inoue J."/>
            <person name="Kitamura K."/>
            <person name="Iida T."/>
            <person name="Darby A."/>
            <person name="Hattori M."/>
            <person name="Ohkuma M."/>
        </authorList>
    </citation>
    <scope>NUCLEOTIDE SEQUENCE [LARGE SCALE GENOMIC DNA]</scope>
    <source>
        <strain evidence="3 4">JCM 21142</strain>
    </source>
</reference>
<dbReference type="Pfam" id="PF12708">
    <property type="entry name" value="Pect-lyase_RHGA_epim"/>
    <property type="match status" value="1"/>
</dbReference>
<dbReference type="EMBL" id="BAMD01000006">
    <property type="protein sequence ID" value="GAF02136.1"/>
    <property type="molecule type" value="Genomic_DNA"/>
</dbReference>
<feature type="domain" description="Rhamnogalacturonase A/B/Epimerase-like pectate lyase" evidence="2">
    <location>
        <begin position="56"/>
        <end position="240"/>
    </location>
</feature>
<comment type="caution">
    <text evidence="3">The sequence shown here is derived from an EMBL/GenBank/DDBJ whole genome shotgun (WGS) entry which is preliminary data.</text>
</comment>
<evidence type="ECO:0000259" key="2">
    <source>
        <dbReference type="Pfam" id="PF12708"/>
    </source>
</evidence>
<protein>
    <submittedName>
        <fullName evidence="3">Iota-carrageenase</fullName>
    </submittedName>
</protein>
<evidence type="ECO:0000313" key="3">
    <source>
        <dbReference type="EMBL" id="GAF02136.1"/>
    </source>
</evidence>
<proteinExistence type="predicted"/>